<comment type="caution">
    <text evidence="1">The sequence shown here is derived from an EMBL/GenBank/DDBJ whole genome shotgun (WGS) entry which is preliminary data.</text>
</comment>
<organism evidence="1 2">
    <name type="scientific">Prevotella pallens</name>
    <dbReference type="NCBI Taxonomy" id="60133"/>
    <lineage>
        <taxon>Bacteria</taxon>
        <taxon>Pseudomonadati</taxon>
        <taxon>Bacteroidota</taxon>
        <taxon>Bacteroidia</taxon>
        <taxon>Bacteroidales</taxon>
        <taxon>Prevotellaceae</taxon>
        <taxon>Prevotella</taxon>
    </lineage>
</organism>
<reference evidence="1 2" key="1">
    <citation type="submission" date="2018-06" db="EMBL/GenBank/DDBJ databases">
        <title>Genomic Encyclopedia of Archaeal and Bacterial Type Strains, Phase II (KMG-II): from individual species to whole genera.</title>
        <authorList>
            <person name="Goeker M."/>
        </authorList>
    </citation>
    <scope>NUCLEOTIDE SEQUENCE [LARGE SCALE GENOMIC DNA]</scope>
    <source>
        <strain evidence="1 2">DSM 18710</strain>
    </source>
</reference>
<proteinExistence type="predicted"/>
<dbReference type="EMBL" id="QLTQ01000029">
    <property type="protein sequence ID" value="RAS42504.1"/>
    <property type="molecule type" value="Genomic_DNA"/>
</dbReference>
<evidence type="ECO:0000313" key="2">
    <source>
        <dbReference type="Proteomes" id="UP000249852"/>
    </source>
</evidence>
<name>A0ABX9DN86_9BACT</name>
<keyword evidence="2" id="KW-1185">Reference proteome</keyword>
<sequence length="59" mass="6948">MIRPSIKYIFLKIARKVLLNTIFFVKYALISDKFTIFASRIYAYGQCSLKLDVLLDKKK</sequence>
<accession>A0ABX9DN86</accession>
<dbReference type="Proteomes" id="UP000249852">
    <property type="component" value="Unassembled WGS sequence"/>
</dbReference>
<evidence type="ECO:0000313" key="1">
    <source>
        <dbReference type="EMBL" id="RAS42504.1"/>
    </source>
</evidence>
<gene>
    <name evidence="1" type="ORF">BC673_1296</name>
</gene>
<protein>
    <submittedName>
        <fullName evidence="1">Uncharacterized protein</fullName>
    </submittedName>
</protein>